<keyword evidence="2" id="KW-1185">Reference proteome</keyword>
<proteinExistence type="predicted"/>
<organism evidence="1 2">
    <name type="scientific">Metamycoplasma arthritidis (strain 158L3-1)</name>
    <name type="common">Mycoplasma arthritidis</name>
    <dbReference type="NCBI Taxonomy" id="243272"/>
    <lineage>
        <taxon>Bacteria</taxon>
        <taxon>Bacillati</taxon>
        <taxon>Mycoplasmatota</taxon>
        <taxon>Mycoplasmoidales</taxon>
        <taxon>Metamycoplasmataceae</taxon>
        <taxon>Metamycoplasma</taxon>
    </lineage>
</organism>
<dbReference type="STRING" id="243272.MARTH_orf677"/>
<dbReference type="eggNOG" id="ENOG5031Y9A">
    <property type="taxonomic scope" value="Bacteria"/>
</dbReference>
<dbReference type="KEGG" id="mat:MARTH_orf677"/>
<gene>
    <name evidence="1" type="ordered locus">MARTH_orf677</name>
</gene>
<protein>
    <recommendedName>
        <fullName evidence="3">Gamma-glutamylcyclotransferase AIG2-like domain-containing protein</fullName>
    </recommendedName>
</protein>
<dbReference type="Gene3D" id="3.10.490.10">
    <property type="entry name" value="Gamma-glutamyl cyclotransferase-like"/>
    <property type="match status" value="1"/>
</dbReference>
<evidence type="ECO:0000313" key="2">
    <source>
        <dbReference type="Proteomes" id="UP000008812"/>
    </source>
</evidence>
<dbReference type="SUPFAM" id="SSF110857">
    <property type="entry name" value="Gamma-glutamyl cyclotransferase-like"/>
    <property type="match status" value="1"/>
</dbReference>
<dbReference type="InterPro" id="IPR036568">
    <property type="entry name" value="GGCT-like_sf"/>
</dbReference>
<sequence length="308" mass="36219">MTNEKIYVFSYGEEQLPIFYEQLFKKDLVKHEAVLNGFIKCVDDSQMLLVKKDRASSIKGTVFEVTRDELFMLDRWKLFPQYGRFRANVLLVKTNEILENVFIYTKLEFGKYYALPEDMQDLQNPSANQDNINAFARYEKMVENFPLFDFAFLFKCSKDEYKYFDEQRFPYATFSAMLNDKEGNVSTAGIKIPTIITAVEFNKEHYLSITIFATKIDLNAIQFAQLYKDSKMSVNLEPIVAELNLTFFDKKTPDYFLSHTISKTIDDTQVGLYENCLEVLTKEFELDPWDRFNLMLNAFIDFHSQKKI</sequence>
<dbReference type="AlphaFoldDB" id="B3PN42"/>
<evidence type="ECO:0000313" key="1">
    <source>
        <dbReference type="EMBL" id="ACF07444.1"/>
    </source>
</evidence>
<evidence type="ECO:0008006" key="3">
    <source>
        <dbReference type="Google" id="ProtNLM"/>
    </source>
</evidence>
<accession>B3PN42</accession>
<dbReference type="Proteomes" id="UP000008812">
    <property type="component" value="Chromosome"/>
</dbReference>
<reference evidence="1 2" key="1">
    <citation type="journal article" date="2008" name="Infect. Immun.">
        <title>Genome of Mycoplasma arthritidis.</title>
        <authorList>
            <person name="Dybvig K."/>
            <person name="Zuhua C."/>
            <person name="Lao P."/>
            <person name="Jordan D.S."/>
            <person name="French C.T."/>
            <person name="Tu A.H."/>
            <person name="Loraine A.E."/>
        </authorList>
    </citation>
    <scope>NUCLEOTIDE SEQUENCE [LARGE SCALE GENOMIC DNA]</scope>
    <source>
        <strain evidence="1 2">158L3-1</strain>
    </source>
</reference>
<dbReference type="EMBL" id="CP001047">
    <property type="protein sequence ID" value="ACF07444.1"/>
    <property type="molecule type" value="Genomic_DNA"/>
</dbReference>
<name>B3PN42_META1</name>
<dbReference type="RefSeq" id="WP_012498401.1">
    <property type="nucleotide sequence ID" value="NC_011025.1"/>
</dbReference>
<dbReference type="HOGENOM" id="CLU_902601_0_0_14"/>